<evidence type="ECO:0000256" key="1">
    <source>
        <dbReference type="SAM" id="MobiDB-lite"/>
    </source>
</evidence>
<feature type="region of interest" description="Disordered" evidence="1">
    <location>
        <begin position="43"/>
        <end position="102"/>
    </location>
</feature>
<reference evidence="2" key="2">
    <citation type="submission" date="2020-11" db="EMBL/GenBank/DDBJ databases">
        <authorList>
            <person name="McCartney M.A."/>
            <person name="Auch B."/>
            <person name="Kono T."/>
            <person name="Mallez S."/>
            <person name="Becker A."/>
            <person name="Gohl D.M."/>
            <person name="Silverstein K.A.T."/>
            <person name="Koren S."/>
            <person name="Bechman K.B."/>
            <person name="Herman A."/>
            <person name="Abrahante J.E."/>
            <person name="Garbe J."/>
        </authorList>
    </citation>
    <scope>NUCLEOTIDE SEQUENCE</scope>
    <source>
        <strain evidence="2">Duluth1</strain>
        <tissue evidence="2">Whole animal</tissue>
    </source>
</reference>
<reference evidence="2" key="1">
    <citation type="journal article" date="2019" name="bioRxiv">
        <title>The Genome of the Zebra Mussel, Dreissena polymorpha: A Resource for Invasive Species Research.</title>
        <authorList>
            <person name="McCartney M.A."/>
            <person name="Auch B."/>
            <person name="Kono T."/>
            <person name="Mallez S."/>
            <person name="Zhang Y."/>
            <person name="Obille A."/>
            <person name="Becker A."/>
            <person name="Abrahante J.E."/>
            <person name="Garbe J."/>
            <person name="Badalamenti J.P."/>
            <person name="Herman A."/>
            <person name="Mangelson H."/>
            <person name="Liachko I."/>
            <person name="Sullivan S."/>
            <person name="Sone E.D."/>
            <person name="Koren S."/>
            <person name="Silverstein K.A.T."/>
            <person name="Beckman K.B."/>
            <person name="Gohl D.M."/>
        </authorList>
    </citation>
    <scope>NUCLEOTIDE SEQUENCE</scope>
    <source>
        <strain evidence="2">Duluth1</strain>
        <tissue evidence="2">Whole animal</tissue>
    </source>
</reference>
<keyword evidence="3" id="KW-1185">Reference proteome</keyword>
<gene>
    <name evidence="2" type="ORF">DPMN_180844</name>
</gene>
<sequence>METEGYVPSNYVALEDTLESQDKEANIQNRRLLKVNSRVQINGEDSPAIPCEQINRESPGRTSNDRRGTGNNQNGTGNNRDGTVAPPGPIQTPAELRQRPGECRLSNGIVPAVLRYTGALPGRWQLSPGLNRGTTGDNRGYAGTLPAFTGALPATTGALPGLQRDKP</sequence>
<proteinExistence type="predicted"/>
<dbReference type="AlphaFoldDB" id="A0A9D4DCQ7"/>
<name>A0A9D4DCQ7_DREPO</name>
<protein>
    <submittedName>
        <fullName evidence="2">Uncharacterized protein</fullName>
    </submittedName>
</protein>
<evidence type="ECO:0000313" key="2">
    <source>
        <dbReference type="EMBL" id="KAH3746436.1"/>
    </source>
</evidence>
<accession>A0A9D4DCQ7</accession>
<dbReference type="Proteomes" id="UP000828390">
    <property type="component" value="Unassembled WGS sequence"/>
</dbReference>
<comment type="caution">
    <text evidence="2">The sequence shown here is derived from an EMBL/GenBank/DDBJ whole genome shotgun (WGS) entry which is preliminary data.</text>
</comment>
<dbReference type="EMBL" id="JAIWYP010000010">
    <property type="protein sequence ID" value="KAH3746436.1"/>
    <property type="molecule type" value="Genomic_DNA"/>
</dbReference>
<feature type="compositionally biased region" description="Basic and acidic residues" evidence="1">
    <location>
        <begin position="54"/>
        <end position="68"/>
    </location>
</feature>
<evidence type="ECO:0000313" key="3">
    <source>
        <dbReference type="Proteomes" id="UP000828390"/>
    </source>
</evidence>
<feature type="compositionally biased region" description="Low complexity" evidence="1">
    <location>
        <begin position="69"/>
        <end position="83"/>
    </location>
</feature>
<organism evidence="2 3">
    <name type="scientific">Dreissena polymorpha</name>
    <name type="common">Zebra mussel</name>
    <name type="synonym">Mytilus polymorpha</name>
    <dbReference type="NCBI Taxonomy" id="45954"/>
    <lineage>
        <taxon>Eukaryota</taxon>
        <taxon>Metazoa</taxon>
        <taxon>Spiralia</taxon>
        <taxon>Lophotrochozoa</taxon>
        <taxon>Mollusca</taxon>
        <taxon>Bivalvia</taxon>
        <taxon>Autobranchia</taxon>
        <taxon>Heteroconchia</taxon>
        <taxon>Euheterodonta</taxon>
        <taxon>Imparidentia</taxon>
        <taxon>Neoheterodontei</taxon>
        <taxon>Myida</taxon>
        <taxon>Dreissenoidea</taxon>
        <taxon>Dreissenidae</taxon>
        <taxon>Dreissena</taxon>
    </lineage>
</organism>